<dbReference type="SUPFAM" id="SSF54211">
    <property type="entry name" value="Ribosomal protein S5 domain 2-like"/>
    <property type="match status" value="1"/>
</dbReference>
<accession>A0A6A6CDD8</accession>
<evidence type="ECO:0000256" key="2">
    <source>
        <dbReference type="ARBA" id="ARBA00022980"/>
    </source>
</evidence>
<dbReference type="InterPro" id="IPR020568">
    <property type="entry name" value="Ribosomal_Su5_D2-typ_SF"/>
</dbReference>
<dbReference type="Pfam" id="PF00380">
    <property type="entry name" value="Ribosomal_S9"/>
    <property type="match status" value="1"/>
</dbReference>
<dbReference type="GO" id="GO:0003723">
    <property type="term" value="F:RNA binding"/>
    <property type="evidence" value="ECO:0007669"/>
    <property type="project" value="TreeGrafter"/>
</dbReference>
<proteinExistence type="inferred from homology"/>
<keyword evidence="9" id="KW-1185">Reference proteome</keyword>
<evidence type="ECO:0000256" key="1">
    <source>
        <dbReference type="ARBA" id="ARBA00005251"/>
    </source>
</evidence>
<dbReference type="GO" id="GO:0006412">
    <property type="term" value="P:translation"/>
    <property type="evidence" value="ECO:0007669"/>
    <property type="project" value="InterPro"/>
</dbReference>
<dbReference type="PANTHER" id="PTHR21569">
    <property type="entry name" value="RIBOSOMAL PROTEIN S9"/>
    <property type="match status" value="1"/>
</dbReference>
<dbReference type="RefSeq" id="XP_033666093.1">
    <property type="nucleotide sequence ID" value="XM_033817415.1"/>
</dbReference>
<dbReference type="InterPro" id="IPR020574">
    <property type="entry name" value="Ribosomal_uS9_CS"/>
</dbReference>
<dbReference type="OrthoDB" id="10254627at2759"/>
<sequence>MESSAIRHGVRRAIAACQNTSKRRALHQSSRCLATPAQGEGIKAAAPIRFSSNRNQFSKGRPRAQLIEDDDAGSARRGRDGRFGDQRLLRNIRIIPASPSYFTATPRMTDDMLHLSQLLRRYQTLPVLPPGEAPRVAWKTRQQYKIEVLEPVRAKDYNMILTLLKRLNYIHRSLIPAEVTQTLEKYKRLVQPHLNKPKPIEIDQYGRARAVGKRKTSTAAVFLVEGDGQCLINNKSLTNYFGRLHDRECALWALKATERLNKYNVWALVRGGGLTGQAEAITLGVGKALLAHEPDLKPALRKAGVLTRDPRRVERKKPGKLKARKMPAWVKR</sequence>
<keyword evidence="2 6" id="KW-0689">Ribosomal protein</keyword>
<feature type="region of interest" description="Disordered" evidence="7">
    <location>
        <begin position="308"/>
        <end position="332"/>
    </location>
</feature>
<dbReference type="EMBL" id="ML993601">
    <property type="protein sequence ID" value="KAF2165204.1"/>
    <property type="molecule type" value="Genomic_DNA"/>
</dbReference>
<dbReference type="InterPro" id="IPR014721">
    <property type="entry name" value="Ribsml_uS5_D2-typ_fold_subgr"/>
</dbReference>
<protein>
    <recommendedName>
        <fullName evidence="4">Small ribosomal subunit protein uS9m</fullName>
    </recommendedName>
    <alternativeName>
        <fullName evidence="5">37S ribosomal protein S9, mitochondrial</fullName>
    </alternativeName>
</protein>
<dbReference type="PANTHER" id="PTHR21569:SF1">
    <property type="entry name" value="SMALL RIBOSOMAL SUBUNIT PROTEIN US9M"/>
    <property type="match status" value="1"/>
</dbReference>
<dbReference type="GO" id="GO:0003735">
    <property type="term" value="F:structural constituent of ribosome"/>
    <property type="evidence" value="ECO:0007669"/>
    <property type="project" value="InterPro"/>
</dbReference>
<dbReference type="Gene3D" id="3.30.230.10">
    <property type="match status" value="1"/>
</dbReference>
<dbReference type="Proteomes" id="UP000799537">
    <property type="component" value="Unassembled WGS sequence"/>
</dbReference>
<organism evidence="8 9">
    <name type="scientific">Zasmidium cellare ATCC 36951</name>
    <dbReference type="NCBI Taxonomy" id="1080233"/>
    <lineage>
        <taxon>Eukaryota</taxon>
        <taxon>Fungi</taxon>
        <taxon>Dikarya</taxon>
        <taxon>Ascomycota</taxon>
        <taxon>Pezizomycotina</taxon>
        <taxon>Dothideomycetes</taxon>
        <taxon>Dothideomycetidae</taxon>
        <taxon>Mycosphaerellales</taxon>
        <taxon>Mycosphaerellaceae</taxon>
        <taxon>Zasmidium</taxon>
    </lineage>
</organism>
<dbReference type="NCBIfam" id="NF001099">
    <property type="entry name" value="PRK00132.1"/>
    <property type="match status" value="1"/>
</dbReference>
<reference evidence="8" key="1">
    <citation type="journal article" date="2020" name="Stud. Mycol.">
        <title>101 Dothideomycetes genomes: a test case for predicting lifestyles and emergence of pathogens.</title>
        <authorList>
            <person name="Haridas S."/>
            <person name="Albert R."/>
            <person name="Binder M."/>
            <person name="Bloem J."/>
            <person name="Labutti K."/>
            <person name="Salamov A."/>
            <person name="Andreopoulos B."/>
            <person name="Baker S."/>
            <person name="Barry K."/>
            <person name="Bills G."/>
            <person name="Bluhm B."/>
            <person name="Cannon C."/>
            <person name="Castanera R."/>
            <person name="Culley D."/>
            <person name="Daum C."/>
            <person name="Ezra D."/>
            <person name="Gonzalez J."/>
            <person name="Henrissat B."/>
            <person name="Kuo A."/>
            <person name="Liang C."/>
            <person name="Lipzen A."/>
            <person name="Lutzoni F."/>
            <person name="Magnuson J."/>
            <person name="Mondo S."/>
            <person name="Nolan M."/>
            <person name="Ohm R."/>
            <person name="Pangilinan J."/>
            <person name="Park H.-J."/>
            <person name="Ramirez L."/>
            <person name="Alfaro M."/>
            <person name="Sun H."/>
            <person name="Tritt A."/>
            <person name="Yoshinaga Y."/>
            <person name="Zwiers L.-H."/>
            <person name="Turgeon B."/>
            <person name="Goodwin S."/>
            <person name="Spatafora J."/>
            <person name="Crous P."/>
            <person name="Grigoriev I."/>
        </authorList>
    </citation>
    <scope>NUCLEOTIDE SEQUENCE</scope>
    <source>
        <strain evidence="8">ATCC 36951</strain>
    </source>
</reference>
<evidence type="ECO:0000313" key="8">
    <source>
        <dbReference type="EMBL" id="KAF2165204.1"/>
    </source>
</evidence>
<evidence type="ECO:0000256" key="3">
    <source>
        <dbReference type="ARBA" id="ARBA00023274"/>
    </source>
</evidence>
<feature type="compositionally biased region" description="Basic and acidic residues" evidence="7">
    <location>
        <begin position="73"/>
        <end position="82"/>
    </location>
</feature>
<dbReference type="PROSITE" id="PS00360">
    <property type="entry name" value="RIBOSOMAL_S9"/>
    <property type="match status" value="1"/>
</dbReference>
<name>A0A6A6CDD8_ZASCE</name>
<comment type="similarity">
    <text evidence="1 6">Belongs to the universal ribosomal protein uS9 family.</text>
</comment>
<evidence type="ECO:0000256" key="5">
    <source>
        <dbReference type="ARBA" id="ARBA00042623"/>
    </source>
</evidence>
<dbReference type="InterPro" id="IPR000754">
    <property type="entry name" value="Ribosomal_uS9"/>
</dbReference>
<keyword evidence="3 6" id="KW-0687">Ribonucleoprotein</keyword>
<evidence type="ECO:0000256" key="6">
    <source>
        <dbReference type="RuleBase" id="RU003815"/>
    </source>
</evidence>
<dbReference type="AlphaFoldDB" id="A0A6A6CDD8"/>
<evidence type="ECO:0000256" key="7">
    <source>
        <dbReference type="SAM" id="MobiDB-lite"/>
    </source>
</evidence>
<evidence type="ECO:0000313" key="9">
    <source>
        <dbReference type="Proteomes" id="UP000799537"/>
    </source>
</evidence>
<dbReference type="InterPro" id="IPR023035">
    <property type="entry name" value="Ribosomal_uS9_bac/plastid"/>
</dbReference>
<feature type="compositionally biased region" description="Basic residues" evidence="7">
    <location>
        <begin position="313"/>
        <end position="332"/>
    </location>
</feature>
<gene>
    <name evidence="8" type="ORF">M409DRAFT_67465</name>
</gene>
<feature type="region of interest" description="Disordered" evidence="7">
    <location>
        <begin position="51"/>
        <end position="82"/>
    </location>
</feature>
<dbReference type="GO" id="GO:0005763">
    <property type="term" value="C:mitochondrial small ribosomal subunit"/>
    <property type="evidence" value="ECO:0007669"/>
    <property type="project" value="TreeGrafter"/>
</dbReference>
<evidence type="ECO:0000256" key="4">
    <source>
        <dbReference type="ARBA" id="ARBA00039318"/>
    </source>
</evidence>
<dbReference type="FunFam" id="3.30.230.10:FF:000001">
    <property type="entry name" value="30S ribosomal protein S9"/>
    <property type="match status" value="1"/>
</dbReference>
<dbReference type="GeneID" id="54570687"/>